<accession>A0AAN9JJ63</accession>
<reference evidence="1 2" key="1">
    <citation type="submission" date="2024-01" db="EMBL/GenBank/DDBJ databases">
        <title>The genomes of 5 underutilized Papilionoideae crops provide insights into root nodulation and disease resistance.</title>
        <authorList>
            <person name="Yuan L."/>
        </authorList>
    </citation>
    <scope>NUCLEOTIDE SEQUENCE [LARGE SCALE GENOMIC DNA]</scope>
    <source>
        <strain evidence="1">LY-2023</strain>
        <tissue evidence="1">Leaf</tissue>
    </source>
</reference>
<keyword evidence="2" id="KW-1185">Reference proteome</keyword>
<evidence type="ECO:0000313" key="2">
    <source>
        <dbReference type="Proteomes" id="UP001359559"/>
    </source>
</evidence>
<dbReference type="PANTHER" id="PTHR34280:SF2">
    <property type="entry name" value="OS01G0920100 PROTEIN"/>
    <property type="match status" value="1"/>
</dbReference>
<protein>
    <submittedName>
        <fullName evidence="1">Uncharacterized protein</fullName>
    </submittedName>
</protein>
<evidence type="ECO:0000313" key="1">
    <source>
        <dbReference type="EMBL" id="KAK7300190.1"/>
    </source>
</evidence>
<dbReference type="InterPro" id="IPR038947">
    <property type="entry name" value="At3g27210-like"/>
</dbReference>
<proteinExistence type="predicted"/>
<dbReference type="EMBL" id="JAYKXN010000003">
    <property type="protein sequence ID" value="KAK7300190.1"/>
    <property type="molecule type" value="Genomic_DNA"/>
</dbReference>
<name>A0AAN9JJ63_CLITE</name>
<dbReference type="PANTHER" id="PTHR34280">
    <property type="entry name" value="OS01G0920100 PROTEIN"/>
    <property type="match status" value="1"/>
</dbReference>
<dbReference type="Proteomes" id="UP001359559">
    <property type="component" value="Unassembled WGS sequence"/>
</dbReference>
<dbReference type="AlphaFoldDB" id="A0AAN9JJ63"/>
<gene>
    <name evidence="1" type="ORF">RJT34_11027</name>
</gene>
<organism evidence="1 2">
    <name type="scientific">Clitoria ternatea</name>
    <name type="common">Butterfly pea</name>
    <dbReference type="NCBI Taxonomy" id="43366"/>
    <lineage>
        <taxon>Eukaryota</taxon>
        <taxon>Viridiplantae</taxon>
        <taxon>Streptophyta</taxon>
        <taxon>Embryophyta</taxon>
        <taxon>Tracheophyta</taxon>
        <taxon>Spermatophyta</taxon>
        <taxon>Magnoliopsida</taxon>
        <taxon>eudicotyledons</taxon>
        <taxon>Gunneridae</taxon>
        <taxon>Pentapetalae</taxon>
        <taxon>rosids</taxon>
        <taxon>fabids</taxon>
        <taxon>Fabales</taxon>
        <taxon>Fabaceae</taxon>
        <taxon>Papilionoideae</taxon>
        <taxon>50 kb inversion clade</taxon>
        <taxon>NPAAA clade</taxon>
        <taxon>indigoferoid/millettioid clade</taxon>
        <taxon>Phaseoleae</taxon>
        <taxon>Clitoria</taxon>
    </lineage>
</organism>
<comment type="caution">
    <text evidence="1">The sequence shown here is derived from an EMBL/GenBank/DDBJ whole genome shotgun (WGS) entry which is preliminary data.</text>
</comment>
<sequence>MIHKVITTISHLSQSQVATCKDKQHLTVIMYKYTLREETGSKDETFFDSRAWLDSDCEDDFFRVNGDFTPSPEGFYQA</sequence>